<gene>
    <name evidence="2" type="ORF">ABZ568_30140</name>
</gene>
<dbReference type="RefSeq" id="WP_359792000.1">
    <property type="nucleotide sequence ID" value="NZ_JBEYBN010000054.1"/>
</dbReference>
<evidence type="ECO:0000256" key="1">
    <source>
        <dbReference type="SAM" id="MobiDB-lite"/>
    </source>
</evidence>
<evidence type="ECO:0000313" key="2">
    <source>
        <dbReference type="EMBL" id="MEU2270596.1"/>
    </source>
</evidence>
<protein>
    <submittedName>
        <fullName evidence="2">Uncharacterized protein</fullName>
    </submittedName>
</protein>
<dbReference type="Proteomes" id="UP001550603">
    <property type="component" value="Unassembled WGS sequence"/>
</dbReference>
<feature type="region of interest" description="Disordered" evidence="1">
    <location>
        <begin position="1"/>
        <end position="23"/>
    </location>
</feature>
<comment type="caution">
    <text evidence="2">The sequence shown here is derived from an EMBL/GenBank/DDBJ whole genome shotgun (WGS) entry which is preliminary data.</text>
</comment>
<name>A0ABV2Y2W0_9ACTN</name>
<organism evidence="2 3">
    <name type="scientific">Streptomyces olindensis</name>
    <dbReference type="NCBI Taxonomy" id="358823"/>
    <lineage>
        <taxon>Bacteria</taxon>
        <taxon>Bacillati</taxon>
        <taxon>Actinomycetota</taxon>
        <taxon>Actinomycetes</taxon>
        <taxon>Kitasatosporales</taxon>
        <taxon>Streptomycetaceae</taxon>
        <taxon>Streptomyces</taxon>
    </lineage>
</organism>
<evidence type="ECO:0000313" key="3">
    <source>
        <dbReference type="Proteomes" id="UP001550603"/>
    </source>
</evidence>
<sequence>MWDTPASRATSREVGRPDPVAGFRSALPMPSAVLIPHLSG</sequence>
<proteinExistence type="predicted"/>
<reference evidence="2 3" key="1">
    <citation type="submission" date="2024-06" db="EMBL/GenBank/DDBJ databases">
        <title>The Natural Products Discovery Center: Release of the First 8490 Sequenced Strains for Exploring Actinobacteria Biosynthetic Diversity.</title>
        <authorList>
            <person name="Kalkreuter E."/>
            <person name="Kautsar S.A."/>
            <person name="Yang D."/>
            <person name="Bader C.D."/>
            <person name="Teijaro C.N."/>
            <person name="Fluegel L."/>
            <person name="Davis C.M."/>
            <person name="Simpson J.R."/>
            <person name="Lauterbach L."/>
            <person name="Steele A.D."/>
            <person name="Gui C."/>
            <person name="Meng S."/>
            <person name="Li G."/>
            <person name="Viehrig K."/>
            <person name="Ye F."/>
            <person name="Su P."/>
            <person name="Kiefer A.F."/>
            <person name="Nichols A."/>
            <person name="Cepeda A.J."/>
            <person name="Yan W."/>
            <person name="Fan B."/>
            <person name="Jiang Y."/>
            <person name="Adhikari A."/>
            <person name="Zheng C.-J."/>
            <person name="Schuster L."/>
            <person name="Cowan T.M."/>
            <person name="Smanski M.J."/>
            <person name="Chevrette M.G."/>
            <person name="De Carvalho L.P.S."/>
            <person name="Shen B."/>
        </authorList>
    </citation>
    <scope>NUCLEOTIDE SEQUENCE [LARGE SCALE GENOMIC DNA]</scope>
    <source>
        <strain evidence="2 3">NPDC019583</strain>
    </source>
</reference>
<keyword evidence="3" id="KW-1185">Reference proteome</keyword>
<dbReference type="EMBL" id="JBEYBN010000054">
    <property type="protein sequence ID" value="MEU2270596.1"/>
    <property type="molecule type" value="Genomic_DNA"/>
</dbReference>
<accession>A0ABV2Y2W0</accession>